<gene>
    <name evidence="5" type="ORF">WMO63_15080</name>
</gene>
<dbReference type="EC" id="2.7.1.31" evidence="5"/>
<keyword evidence="6" id="KW-1185">Reference proteome</keyword>
<dbReference type="InterPro" id="IPR004381">
    <property type="entry name" value="Glycerate_kinase"/>
</dbReference>
<evidence type="ECO:0000256" key="4">
    <source>
        <dbReference type="PIRNR" id="PIRNR006078"/>
    </source>
</evidence>
<sequence>MELLEWGGTLKIVVASDSFKGSASTFEISDYIEKGIRRVQPDAIVLKIPLADGGEGTVDAIVTATNGNYVTKEVTGPLGQKVKAKFGIINEKVAIIEMAEASGLTLIKDEERNPFKTTTFGTGELIKAALDYGVDEVVIGIGGSATNDGGAGMAQALGVSLKDRNGNEIGYGAESLEKLSMIDITKIDPRLQSTKITVLSDVTNPLCGENGASYIYGPQKGATQDDLETLDNLLRKFGNKLEREFQINLVNRQGSGAAGGLGAGLMAFCDAKIYSGIERILSYIKLEDHIKDADLVITGEGRMDNQSVNGKAPLGVAKIAKMYHLPVVAIVGSEGNQLENVYNNGIDLVLDIVNKPMTLQDAMDNVRELTANAGEKAIRAFRLGFRVNHMKEEIL</sequence>
<dbReference type="InterPro" id="IPR018197">
    <property type="entry name" value="Glycerate_kinase_RE-like"/>
</dbReference>
<dbReference type="Proteomes" id="UP001465426">
    <property type="component" value="Unassembled WGS sequence"/>
</dbReference>
<dbReference type="Pfam" id="PF02595">
    <property type="entry name" value="Gly_kinase"/>
    <property type="match status" value="1"/>
</dbReference>
<dbReference type="EMBL" id="JBBMFN010000039">
    <property type="protein sequence ID" value="MEQ2466981.1"/>
    <property type="molecule type" value="Genomic_DNA"/>
</dbReference>
<comment type="caution">
    <text evidence="5">The sequence shown here is derived from an EMBL/GenBank/DDBJ whole genome shotgun (WGS) entry which is preliminary data.</text>
</comment>
<protein>
    <submittedName>
        <fullName evidence="5">Glycerate kinase</fullName>
        <ecNumber evidence="5">2.7.1.31</ecNumber>
    </submittedName>
</protein>
<reference evidence="5 6" key="1">
    <citation type="submission" date="2024-03" db="EMBL/GenBank/DDBJ databases">
        <title>Human intestinal bacterial collection.</title>
        <authorList>
            <person name="Pauvert C."/>
            <person name="Hitch T.C.A."/>
            <person name="Clavel T."/>
        </authorList>
    </citation>
    <scope>NUCLEOTIDE SEQUENCE [LARGE SCALE GENOMIC DNA]</scope>
    <source>
        <strain evidence="5 6">CLA-SR-H024</strain>
    </source>
</reference>
<dbReference type="Gene3D" id="3.40.50.10350">
    <property type="entry name" value="Glycerate kinase, domain 1"/>
    <property type="match status" value="1"/>
</dbReference>
<dbReference type="PANTHER" id="PTHR21599:SF0">
    <property type="entry name" value="GLYCERATE KINASE"/>
    <property type="match status" value="1"/>
</dbReference>
<proteinExistence type="inferred from homology"/>
<name>A0ABV1F0W6_9BACI</name>
<dbReference type="SUPFAM" id="SSF110738">
    <property type="entry name" value="Glycerate kinase I"/>
    <property type="match status" value="1"/>
</dbReference>
<evidence type="ECO:0000256" key="1">
    <source>
        <dbReference type="ARBA" id="ARBA00006284"/>
    </source>
</evidence>
<evidence type="ECO:0000313" key="5">
    <source>
        <dbReference type="EMBL" id="MEQ2466981.1"/>
    </source>
</evidence>
<dbReference type="InterPro" id="IPR018193">
    <property type="entry name" value="Glyc_kinase_flavodox-like_fold"/>
</dbReference>
<dbReference type="PIRSF" id="PIRSF006078">
    <property type="entry name" value="GlxK"/>
    <property type="match status" value="1"/>
</dbReference>
<dbReference type="Gene3D" id="3.90.1510.10">
    <property type="entry name" value="Glycerate kinase, domain 2"/>
    <property type="match status" value="1"/>
</dbReference>
<organism evidence="5 6">
    <name type="scientific">Niallia hominis</name>
    <dbReference type="NCBI Taxonomy" id="3133173"/>
    <lineage>
        <taxon>Bacteria</taxon>
        <taxon>Bacillati</taxon>
        <taxon>Bacillota</taxon>
        <taxon>Bacilli</taxon>
        <taxon>Bacillales</taxon>
        <taxon>Bacillaceae</taxon>
        <taxon>Niallia</taxon>
    </lineage>
</organism>
<dbReference type="PANTHER" id="PTHR21599">
    <property type="entry name" value="GLYCERATE KINASE"/>
    <property type="match status" value="1"/>
</dbReference>
<dbReference type="NCBIfam" id="TIGR00045">
    <property type="entry name" value="glycerate kinase"/>
    <property type="match status" value="1"/>
</dbReference>
<keyword evidence="3 4" id="KW-0418">Kinase</keyword>
<evidence type="ECO:0000313" key="6">
    <source>
        <dbReference type="Proteomes" id="UP001465426"/>
    </source>
</evidence>
<dbReference type="GO" id="GO:0008887">
    <property type="term" value="F:glycerate kinase activity"/>
    <property type="evidence" value="ECO:0007669"/>
    <property type="project" value="UniProtKB-EC"/>
</dbReference>
<comment type="similarity">
    <text evidence="1 4">Belongs to the glycerate kinase type-1 family.</text>
</comment>
<evidence type="ECO:0000256" key="2">
    <source>
        <dbReference type="ARBA" id="ARBA00022679"/>
    </source>
</evidence>
<accession>A0ABV1F0W6</accession>
<keyword evidence="2 4" id="KW-0808">Transferase</keyword>
<dbReference type="InterPro" id="IPR036129">
    <property type="entry name" value="Glycerate_kinase_sf"/>
</dbReference>
<evidence type="ECO:0000256" key="3">
    <source>
        <dbReference type="ARBA" id="ARBA00022777"/>
    </source>
</evidence>